<protein>
    <submittedName>
        <fullName evidence="2">Uncharacterized protein</fullName>
    </submittedName>
</protein>
<feature type="compositionally biased region" description="Basic and acidic residues" evidence="1">
    <location>
        <begin position="1"/>
        <end position="12"/>
    </location>
</feature>
<sequence>MTRDCRHVHENRSIQSLPGENGLVLTAPRDIRSSLDQASISDYNRPHTIQFDGRIYIQISSEP</sequence>
<proteinExistence type="predicted"/>
<organism evidence="2 3">
    <name type="scientific">Staurois parvus</name>
    <dbReference type="NCBI Taxonomy" id="386267"/>
    <lineage>
        <taxon>Eukaryota</taxon>
        <taxon>Metazoa</taxon>
        <taxon>Chordata</taxon>
        <taxon>Craniata</taxon>
        <taxon>Vertebrata</taxon>
        <taxon>Euteleostomi</taxon>
        <taxon>Amphibia</taxon>
        <taxon>Batrachia</taxon>
        <taxon>Anura</taxon>
        <taxon>Neobatrachia</taxon>
        <taxon>Ranoidea</taxon>
        <taxon>Ranidae</taxon>
        <taxon>Staurois</taxon>
    </lineage>
</organism>
<evidence type="ECO:0000313" key="2">
    <source>
        <dbReference type="EMBL" id="CAI9564915.1"/>
    </source>
</evidence>
<dbReference type="EMBL" id="CATNWA010013327">
    <property type="protein sequence ID" value="CAI9564915.1"/>
    <property type="molecule type" value="Genomic_DNA"/>
</dbReference>
<reference evidence="2" key="1">
    <citation type="submission" date="2023-05" db="EMBL/GenBank/DDBJ databases">
        <authorList>
            <person name="Stuckert A."/>
        </authorList>
    </citation>
    <scope>NUCLEOTIDE SEQUENCE</scope>
</reference>
<accession>A0ABN9CYV7</accession>
<evidence type="ECO:0000313" key="3">
    <source>
        <dbReference type="Proteomes" id="UP001162483"/>
    </source>
</evidence>
<keyword evidence="3" id="KW-1185">Reference proteome</keyword>
<feature type="region of interest" description="Disordered" evidence="1">
    <location>
        <begin position="1"/>
        <end position="21"/>
    </location>
</feature>
<comment type="caution">
    <text evidence="2">The sequence shown here is derived from an EMBL/GenBank/DDBJ whole genome shotgun (WGS) entry which is preliminary data.</text>
</comment>
<name>A0ABN9CYV7_9NEOB</name>
<dbReference type="Proteomes" id="UP001162483">
    <property type="component" value="Unassembled WGS sequence"/>
</dbReference>
<evidence type="ECO:0000256" key="1">
    <source>
        <dbReference type="SAM" id="MobiDB-lite"/>
    </source>
</evidence>
<feature type="non-terminal residue" evidence="2">
    <location>
        <position position="63"/>
    </location>
</feature>
<gene>
    <name evidence="2" type="ORF">SPARVUS_LOCUS6003343</name>
</gene>